<dbReference type="InterPro" id="IPR036396">
    <property type="entry name" value="Cyt_P450_sf"/>
</dbReference>
<evidence type="ECO:0000256" key="6">
    <source>
        <dbReference type="ARBA" id="ARBA00022692"/>
    </source>
</evidence>
<keyword evidence="5 13" id="KW-0349">Heme</keyword>
<keyword evidence="9" id="KW-0560">Oxidoreductase</keyword>
<feature type="binding site" description="axial binding residue" evidence="13">
    <location>
        <position position="480"/>
    </location>
    <ligand>
        <name>heme</name>
        <dbReference type="ChEBI" id="CHEBI:30413"/>
    </ligand>
    <ligandPart>
        <name>Fe</name>
        <dbReference type="ChEBI" id="CHEBI:18248"/>
    </ligandPart>
</feature>
<dbReference type="Proteomes" id="UP000724874">
    <property type="component" value="Unassembled WGS sequence"/>
</dbReference>
<accession>A0A9P5TL37</accession>
<dbReference type="InterPro" id="IPR001128">
    <property type="entry name" value="Cyt_P450"/>
</dbReference>
<name>A0A9P5TL37_GYMJU</name>
<evidence type="ECO:0000256" key="14">
    <source>
        <dbReference type="SAM" id="SignalP"/>
    </source>
</evidence>
<dbReference type="PRINTS" id="PR00465">
    <property type="entry name" value="EP450IV"/>
</dbReference>
<dbReference type="GO" id="GO:0005506">
    <property type="term" value="F:iron ion binding"/>
    <property type="evidence" value="ECO:0007669"/>
    <property type="project" value="InterPro"/>
</dbReference>
<dbReference type="InterPro" id="IPR002403">
    <property type="entry name" value="Cyt_P450_E_grp-IV"/>
</dbReference>
<keyword evidence="12" id="KW-0472">Membrane</keyword>
<evidence type="ECO:0000256" key="1">
    <source>
        <dbReference type="ARBA" id="ARBA00001971"/>
    </source>
</evidence>
<dbReference type="Gene3D" id="1.10.630.10">
    <property type="entry name" value="Cytochrome P450"/>
    <property type="match status" value="1"/>
</dbReference>
<dbReference type="GO" id="GO:0016020">
    <property type="term" value="C:membrane"/>
    <property type="evidence" value="ECO:0007669"/>
    <property type="project" value="UniProtKB-SubCell"/>
</dbReference>
<comment type="pathway">
    <text evidence="3">Secondary metabolite biosynthesis; terpenoid biosynthesis.</text>
</comment>
<dbReference type="CDD" id="cd11069">
    <property type="entry name" value="CYP_FUM15-like"/>
    <property type="match status" value="1"/>
</dbReference>
<evidence type="ECO:0000313" key="15">
    <source>
        <dbReference type="EMBL" id="KAF8896762.1"/>
    </source>
</evidence>
<keyword evidence="16" id="KW-1185">Reference proteome</keyword>
<keyword evidence="14" id="KW-0732">Signal</keyword>
<evidence type="ECO:0000256" key="12">
    <source>
        <dbReference type="ARBA" id="ARBA00023136"/>
    </source>
</evidence>
<dbReference type="OrthoDB" id="1470350at2759"/>
<reference evidence="15" key="1">
    <citation type="submission" date="2020-11" db="EMBL/GenBank/DDBJ databases">
        <authorList>
            <consortium name="DOE Joint Genome Institute"/>
            <person name="Ahrendt S."/>
            <person name="Riley R."/>
            <person name="Andreopoulos W."/>
            <person name="LaButti K."/>
            <person name="Pangilinan J."/>
            <person name="Ruiz-duenas F.J."/>
            <person name="Barrasa J.M."/>
            <person name="Sanchez-Garcia M."/>
            <person name="Camarero S."/>
            <person name="Miyauchi S."/>
            <person name="Serrano A."/>
            <person name="Linde D."/>
            <person name="Babiker R."/>
            <person name="Drula E."/>
            <person name="Ayuso-Fernandez I."/>
            <person name="Pacheco R."/>
            <person name="Padilla G."/>
            <person name="Ferreira P."/>
            <person name="Barriuso J."/>
            <person name="Kellner H."/>
            <person name="Castanera R."/>
            <person name="Alfaro M."/>
            <person name="Ramirez L."/>
            <person name="Pisabarro A.G."/>
            <person name="Kuo A."/>
            <person name="Tritt A."/>
            <person name="Lipzen A."/>
            <person name="He G."/>
            <person name="Yan M."/>
            <person name="Ng V."/>
            <person name="Cullen D."/>
            <person name="Martin F."/>
            <person name="Rosso M.-N."/>
            <person name="Henrissat B."/>
            <person name="Hibbett D."/>
            <person name="Martinez A.T."/>
            <person name="Grigoriev I.V."/>
        </authorList>
    </citation>
    <scope>NUCLEOTIDE SEQUENCE</scope>
    <source>
        <strain evidence="15">AH 44721</strain>
    </source>
</reference>
<evidence type="ECO:0000256" key="9">
    <source>
        <dbReference type="ARBA" id="ARBA00023002"/>
    </source>
</evidence>
<gene>
    <name evidence="15" type="ORF">CPB84DRAFT_1781786</name>
</gene>
<proteinExistence type="inferred from homology"/>
<comment type="subcellular location">
    <subcellularLocation>
        <location evidence="2">Membrane</location>
    </subcellularLocation>
</comment>
<dbReference type="EMBL" id="JADNYJ010000059">
    <property type="protein sequence ID" value="KAF8896762.1"/>
    <property type="molecule type" value="Genomic_DNA"/>
</dbReference>
<dbReference type="InterPro" id="IPR050121">
    <property type="entry name" value="Cytochrome_P450_monoxygenase"/>
</dbReference>
<evidence type="ECO:0000256" key="5">
    <source>
        <dbReference type="ARBA" id="ARBA00022617"/>
    </source>
</evidence>
<keyword evidence="11" id="KW-0503">Monooxygenase</keyword>
<dbReference type="AlphaFoldDB" id="A0A9P5TL37"/>
<organism evidence="15 16">
    <name type="scientific">Gymnopilus junonius</name>
    <name type="common">Spectacular rustgill mushroom</name>
    <name type="synonym">Gymnopilus spectabilis subsp. junonius</name>
    <dbReference type="NCBI Taxonomy" id="109634"/>
    <lineage>
        <taxon>Eukaryota</taxon>
        <taxon>Fungi</taxon>
        <taxon>Dikarya</taxon>
        <taxon>Basidiomycota</taxon>
        <taxon>Agaricomycotina</taxon>
        <taxon>Agaricomycetes</taxon>
        <taxon>Agaricomycetidae</taxon>
        <taxon>Agaricales</taxon>
        <taxon>Agaricineae</taxon>
        <taxon>Hymenogastraceae</taxon>
        <taxon>Gymnopilus</taxon>
    </lineage>
</organism>
<dbReference type="PRINTS" id="PR00385">
    <property type="entry name" value="P450"/>
</dbReference>
<protein>
    <submittedName>
        <fullName evidence="15">Cytochrome p450</fullName>
    </submittedName>
</protein>
<evidence type="ECO:0000313" key="16">
    <source>
        <dbReference type="Proteomes" id="UP000724874"/>
    </source>
</evidence>
<sequence>MHWILPLSVLTWVSWKLFRVLVQKSGLDNIAGPPAVSFWTGVYRRVFHLNAWGFHREMAIKYGGVIKIKALFGETQLYIFDPKAVHQIFNKDHHIFDEMESFTLICRLILGDGLFGTHGEQHRKQRRMLQPIFSPTHLRDMVPTFYDVAYTLRNALNTRMKAEPKEMEILSWMSRTALEVIGRSGLGYSFDSFTEDNAPHLYAQSAKQIMPFLFKSIILQRYLLVPLSKIGTPGFRKAIINVVPWKDLHSFRSVVDIMQRTSLDILTQKKRALVEGDKTFRQVGQEKDVMGILLNANMEVHDGDKLSDEELIGQINTLTFAATETISGLMGRILSVLAAHQDCQDKLRQEVVYARSKCGDLSYDDLMSLPYLDAVCRETLRVYPPGTTVVRVARADTILALSKPIKGLDGQKLNEIYVPKNSKVIVSILAGNCNPEVWGKDSYEWKPERWLGPLPETVTETRLPGVYSHMMTFLAGNRSCIGFKFAELEMKVIISILIESFRFFPSGKKVVWHMHGVVRPVVPALSDNTPQLPLIIEKLE</sequence>
<evidence type="ECO:0000256" key="2">
    <source>
        <dbReference type="ARBA" id="ARBA00004370"/>
    </source>
</evidence>
<evidence type="ECO:0000256" key="13">
    <source>
        <dbReference type="PIRSR" id="PIRSR602403-1"/>
    </source>
</evidence>
<keyword evidence="7 13" id="KW-0479">Metal-binding</keyword>
<keyword evidence="6" id="KW-0812">Transmembrane</keyword>
<dbReference type="PANTHER" id="PTHR24305:SF166">
    <property type="entry name" value="CYTOCHROME P450 12A4, MITOCHONDRIAL-RELATED"/>
    <property type="match status" value="1"/>
</dbReference>
<evidence type="ECO:0000256" key="8">
    <source>
        <dbReference type="ARBA" id="ARBA00022989"/>
    </source>
</evidence>
<comment type="cofactor">
    <cofactor evidence="1 13">
        <name>heme</name>
        <dbReference type="ChEBI" id="CHEBI:30413"/>
    </cofactor>
</comment>
<dbReference type="PANTHER" id="PTHR24305">
    <property type="entry name" value="CYTOCHROME P450"/>
    <property type="match status" value="1"/>
</dbReference>
<keyword evidence="10 13" id="KW-0408">Iron</keyword>
<dbReference type="Pfam" id="PF00067">
    <property type="entry name" value="p450"/>
    <property type="match status" value="1"/>
</dbReference>
<comment type="caution">
    <text evidence="15">The sequence shown here is derived from an EMBL/GenBank/DDBJ whole genome shotgun (WGS) entry which is preliminary data.</text>
</comment>
<dbReference type="GO" id="GO:0020037">
    <property type="term" value="F:heme binding"/>
    <property type="evidence" value="ECO:0007669"/>
    <property type="project" value="InterPro"/>
</dbReference>
<evidence type="ECO:0000256" key="4">
    <source>
        <dbReference type="ARBA" id="ARBA00010617"/>
    </source>
</evidence>
<evidence type="ECO:0000256" key="11">
    <source>
        <dbReference type="ARBA" id="ARBA00023033"/>
    </source>
</evidence>
<evidence type="ECO:0000256" key="7">
    <source>
        <dbReference type="ARBA" id="ARBA00022723"/>
    </source>
</evidence>
<dbReference type="SUPFAM" id="SSF48264">
    <property type="entry name" value="Cytochrome P450"/>
    <property type="match status" value="1"/>
</dbReference>
<dbReference type="GO" id="GO:0016705">
    <property type="term" value="F:oxidoreductase activity, acting on paired donors, with incorporation or reduction of molecular oxygen"/>
    <property type="evidence" value="ECO:0007669"/>
    <property type="project" value="InterPro"/>
</dbReference>
<evidence type="ECO:0000256" key="3">
    <source>
        <dbReference type="ARBA" id="ARBA00004721"/>
    </source>
</evidence>
<feature type="signal peptide" evidence="14">
    <location>
        <begin position="1"/>
        <end position="22"/>
    </location>
</feature>
<feature type="chain" id="PRO_5040423241" evidence="14">
    <location>
        <begin position="23"/>
        <end position="540"/>
    </location>
</feature>
<dbReference type="GO" id="GO:0004497">
    <property type="term" value="F:monooxygenase activity"/>
    <property type="evidence" value="ECO:0007669"/>
    <property type="project" value="UniProtKB-KW"/>
</dbReference>
<evidence type="ECO:0000256" key="10">
    <source>
        <dbReference type="ARBA" id="ARBA00023004"/>
    </source>
</evidence>
<comment type="similarity">
    <text evidence="4">Belongs to the cytochrome P450 family.</text>
</comment>
<keyword evidence="8" id="KW-1133">Transmembrane helix</keyword>